<dbReference type="InterPro" id="IPR050367">
    <property type="entry name" value="APC_superfamily"/>
</dbReference>
<feature type="transmembrane region" description="Helical" evidence="7">
    <location>
        <begin position="389"/>
        <end position="413"/>
    </location>
</feature>
<dbReference type="PIRSF" id="PIRSF006060">
    <property type="entry name" value="AA_transporter"/>
    <property type="match status" value="1"/>
</dbReference>
<protein>
    <submittedName>
        <fullName evidence="8">APC family permease</fullName>
    </submittedName>
</protein>
<feature type="transmembrane region" description="Helical" evidence="7">
    <location>
        <begin position="184"/>
        <end position="205"/>
    </location>
</feature>
<organism evidence="8 9">
    <name type="scientific">Yinghuangia soli</name>
    <dbReference type="NCBI Taxonomy" id="2908204"/>
    <lineage>
        <taxon>Bacteria</taxon>
        <taxon>Bacillati</taxon>
        <taxon>Actinomycetota</taxon>
        <taxon>Actinomycetes</taxon>
        <taxon>Kitasatosporales</taxon>
        <taxon>Streptomycetaceae</taxon>
        <taxon>Yinghuangia</taxon>
    </lineage>
</organism>
<dbReference type="Proteomes" id="UP001165378">
    <property type="component" value="Unassembled WGS sequence"/>
</dbReference>
<dbReference type="RefSeq" id="WP_235052100.1">
    <property type="nucleotide sequence ID" value="NZ_JAKFHA010000005.1"/>
</dbReference>
<evidence type="ECO:0000256" key="1">
    <source>
        <dbReference type="ARBA" id="ARBA00004651"/>
    </source>
</evidence>
<feature type="transmembrane region" description="Helical" evidence="7">
    <location>
        <begin position="425"/>
        <end position="448"/>
    </location>
</feature>
<dbReference type="InterPro" id="IPR002293">
    <property type="entry name" value="AA/rel_permease1"/>
</dbReference>
<comment type="caution">
    <text evidence="8">The sequence shown here is derived from an EMBL/GenBank/DDBJ whole genome shotgun (WGS) entry which is preliminary data.</text>
</comment>
<dbReference type="PANTHER" id="PTHR42770:SF16">
    <property type="entry name" value="AMINO ACID PERMEASE"/>
    <property type="match status" value="1"/>
</dbReference>
<feature type="transmembrane region" description="Helical" evidence="7">
    <location>
        <begin position="70"/>
        <end position="93"/>
    </location>
</feature>
<feature type="transmembrane region" description="Helical" evidence="7">
    <location>
        <begin position="114"/>
        <end position="134"/>
    </location>
</feature>
<dbReference type="EMBL" id="JAKFHA010000005">
    <property type="protein sequence ID" value="MCF2527931.1"/>
    <property type="molecule type" value="Genomic_DNA"/>
</dbReference>
<feature type="compositionally biased region" description="Low complexity" evidence="6">
    <location>
        <begin position="15"/>
        <end position="30"/>
    </location>
</feature>
<accession>A0AA41PZD4</accession>
<evidence type="ECO:0000313" key="8">
    <source>
        <dbReference type="EMBL" id="MCF2527931.1"/>
    </source>
</evidence>
<dbReference type="AlphaFoldDB" id="A0AA41PZD4"/>
<keyword evidence="4 7" id="KW-1133">Transmembrane helix</keyword>
<feature type="transmembrane region" description="Helical" evidence="7">
    <location>
        <begin position="225"/>
        <end position="246"/>
    </location>
</feature>
<evidence type="ECO:0000256" key="5">
    <source>
        <dbReference type="ARBA" id="ARBA00023136"/>
    </source>
</evidence>
<evidence type="ECO:0000256" key="2">
    <source>
        <dbReference type="ARBA" id="ARBA00022475"/>
    </source>
</evidence>
<evidence type="ECO:0000256" key="4">
    <source>
        <dbReference type="ARBA" id="ARBA00022989"/>
    </source>
</evidence>
<dbReference type="GO" id="GO:0005886">
    <property type="term" value="C:plasma membrane"/>
    <property type="evidence" value="ECO:0007669"/>
    <property type="project" value="UniProtKB-SubCell"/>
</dbReference>
<feature type="transmembrane region" description="Helical" evidence="7">
    <location>
        <begin position="42"/>
        <end position="64"/>
    </location>
</feature>
<proteinExistence type="predicted"/>
<keyword evidence="5 7" id="KW-0472">Membrane</keyword>
<feature type="transmembrane region" description="Helical" evidence="7">
    <location>
        <begin position="258"/>
        <end position="278"/>
    </location>
</feature>
<reference evidence="8" key="1">
    <citation type="submission" date="2022-01" db="EMBL/GenBank/DDBJ databases">
        <title>Genome-Based Taxonomic Classification of the Phylum Actinobacteria.</title>
        <authorList>
            <person name="Gao Y."/>
        </authorList>
    </citation>
    <scope>NUCLEOTIDE SEQUENCE</scope>
    <source>
        <strain evidence="8">KLBMP 8922</strain>
    </source>
</reference>
<feature type="transmembrane region" description="Helical" evidence="7">
    <location>
        <begin position="359"/>
        <end position="383"/>
    </location>
</feature>
<keyword evidence="3 7" id="KW-0812">Transmembrane</keyword>
<dbReference type="Gene3D" id="1.20.1740.10">
    <property type="entry name" value="Amino acid/polyamine transporter I"/>
    <property type="match status" value="1"/>
</dbReference>
<feature type="transmembrane region" description="Helical" evidence="7">
    <location>
        <begin position="460"/>
        <end position="478"/>
    </location>
</feature>
<evidence type="ECO:0000256" key="7">
    <source>
        <dbReference type="SAM" id="Phobius"/>
    </source>
</evidence>
<dbReference type="Pfam" id="PF13520">
    <property type="entry name" value="AA_permease_2"/>
    <property type="match status" value="1"/>
</dbReference>
<keyword evidence="9" id="KW-1185">Reference proteome</keyword>
<sequence>MSHATPTRPAGSSVPRPGGPAAEPAAAPRPGRLEGALGTRSVVLMVLAAAAPLTVVGGSAPLGIAIGNGAAFPAAFAVCAAVLLLFAAGFAAMSRHVAEAGSFYSYVERGLGRAPGLGAAMLALVSYTAIQVSLYGFAGEATRMLVVDHGGPDFAWWLWAAAMLAVAGLFGFRHIELSGRVLGLLLIAEIGIVLALDAAVLLRGGEGGMSTAFARPDEFASGSPGIGIMFAIAGFIGFEATAVFRDEARDPHRTVPRATYLSLILIGVFYTVSAWAVVSAWGDRNAVERARTSPETLTADTAARYLGSWSDDAVQILMVTSMFAALLAFHNVLARYMFALGNDGVLPRALGRRHGRHGSPYAASLVQSATAAILVGACAAAGLEPIAEVFTWLGGVATLGVMLLMVLTCAAVIRFFRRTRADTRLWHTLAAPLLGLAGLLVLLIPVVANFPTLVGGSETRATVIEVVLGAAFVIGAVLSRVKPLERP</sequence>
<name>A0AA41PZD4_9ACTN</name>
<feature type="region of interest" description="Disordered" evidence="6">
    <location>
        <begin position="1"/>
        <end position="30"/>
    </location>
</feature>
<comment type="subcellular location">
    <subcellularLocation>
        <location evidence="1">Cell membrane</location>
        <topology evidence="1">Multi-pass membrane protein</topology>
    </subcellularLocation>
</comment>
<feature type="transmembrane region" description="Helical" evidence="7">
    <location>
        <begin position="154"/>
        <end position="172"/>
    </location>
</feature>
<dbReference type="PANTHER" id="PTHR42770">
    <property type="entry name" value="AMINO ACID TRANSPORTER-RELATED"/>
    <property type="match status" value="1"/>
</dbReference>
<gene>
    <name evidence="8" type="ORF">LZ495_11970</name>
</gene>
<evidence type="ECO:0000256" key="6">
    <source>
        <dbReference type="SAM" id="MobiDB-lite"/>
    </source>
</evidence>
<dbReference type="GO" id="GO:0022857">
    <property type="term" value="F:transmembrane transporter activity"/>
    <property type="evidence" value="ECO:0007669"/>
    <property type="project" value="InterPro"/>
</dbReference>
<keyword evidence="2" id="KW-1003">Cell membrane</keyword>
<feature type="transmembrane region" description="Helical" evidence="7">
    <location>
        <begin position="316"/>
        <end position="338"/>
    </location>
</feature>
<evidence type="ECO:0000313" key="9">
    <source>
        <dbReference type="Proteomes" id="UP001165378"/>
    </source>
</evidence>
<evidence type="ECO:0000256" key="3">
    <source>
        <dbReference type="ARBA" id="ARBA00022692"/>
    </source>
</evidence>